<proteinExistence type="predicted"/>
<protein>
    <submittedName>
        <fullName evidence="1">Uncharacterized protein</fullName>
    </submittedName>
</protein>
<organism evidence="1 2">
    <name type="scientific">Pluteus cervinus</name>
    <dbReference type="NCBI Taxonomy" id="181527"/>
    <lineage>
        <taxon>Eukaryota</taxon>
        <taxon>Fungi</taxon>
        <taxon>Dikarya</taxon>
        <taxon>Basidiomycota</taxon>
        <taxon>Agaricomycotina</taxon>
        <taxon>Agaricomycetes</taxon>
        <taxon>Agaricomycetidae</taxon>
        <taxon>Agaricales</taxon>
        <taxon>Pluteineae</taxon>
        <taxon>Pluteaceae</taxon>
        <taxon>Pluteus</taxon>
    </lineage>
</organism>
<evidence type="ECO:0000313" key="2">
    <source>
        <dbReference type="Proteomes" id="UP000308600"/>
    </source>
</evidence>
<accession>A0ACD3A742</accession>
<name>A0ACD3A742_9AGAR</name>
<dbReference type="EMBL" id="ML208656">
    <property type="protein sequence ID" value="TFK61479.1"/>
    <property type="molecule type" value="Genomic_DNA"/>
</dbReference>
<sequence>MVTWGAWHASWTESGGGGLSLLSIAYTAYYHPTPTPPVSRFVCAMRPRRSLGFWLCFSSFSFALSISLLPNQYPPSRRNPHSIRSYFSYFSLRYALGVSPVVHTLYDLHLVSSSIPRFELANFWSRKKH</sequence>
<keyword evidence="2" id="KW-1185">Reference proteome</keyword>
<dbReference type="Proteomes" id="UP000308600">
    <property type="component" value="Unassembled WGS sequence"/>
</dbReference>
<gene>
    <name evidence="1" type="ORF">BDN72DRAFT_440041</name>
</gene>
<evidence type="ECO:0000313" key="1">
    <source>
        <dbReference type="EMBL" id="TFK61479.1"/>
    </source>
</evidence>
<reference evidence="1 2" key="1">
    <citation type="journal article" date="2019" name="Nat. Ecol. Evol.">
        <title>Megaphylogeny resolves global patterns of mushroom evolution.</title>
        <authorList>
            <person name="Varga T."/>
            <person name="Krizsan K."/>
            <person name="Foldi C."/>
            <person name="Dima B."/>
            <person name="Sanchez-Garcia M."/>
            <person name="Sanchez-Ramirez S."/>
            <person name="Szollosi G.J."/>
            <person name="Szarkandi J.G."/>
            <person name="Papp V."/>
            <person name="Albert L."/>
            <person name="Andreopoulos W."/>
            <person name="Angelini C."/>
            <person name="Antonin V."/>
            <person name="Barry K.W."/>
            <person name="Bougher N.L."/>
            <person name="Buchanan P."/>
            <person name="Buyck B."/>
            <person name="Bense V."/>
            <person name="Catcheside P."/>
            <person name="Chovatia M."/>
            <person name="Cooper J."/>
            <person name="Damon W."/>
            <person name="Desjardin D."/>
            <person name="Finy P."/>
            <person name="Geml J."/>
            <person name="Haridas S."/>
            <person name="Hughes K."/>
            <person name="Justo A."/>
            <person name="Karasinski D."/>
            <person name="Kautmanova I."/>
            <person name="Kiss B."/>
            <person name="Kocsube S."/>
            <person name="Kotiranta H."/>
            <person name="LaButti K.M."/>
            <person name="Lechner B.E."/>
            <person name="Liimatainen K."/>
            <person name="Lipzen A."/>
            <person name="Lukacs Z."/>
            <person name="Mihaltcheva S."/>
            <person name="Morgado L.N."/>
            <person name="Niskanen T."/>
            <person name="Noordeloos M.E."/>
            <person name="Ohm R.A."/>
            <person name="Ortiz-Santana B."/>
            <person name="Ovrebo C."/>
            <person name="Racz N."/>
            <person name="Riley R."/>
            <person name="Savchenko A."/>
            <person name="Shiryaev A."/>
            <person name="Soop K."/>
            <person name="Spirin V."/>
            <person name="Szebenyi C."/>
            <person name="Tomsovsky M."/>
            <person name="Tulloss R.E."/>
            <person name="Uehling J."/>
            <person name="Grigoriev I.V."/>
            <person name="Vagvolgyi C."/>
            <person name="Papp T."/>
            <person name="Martin F.M."/>
            <person name="Miettinen O."/>
            <person name="Hibbett D.S."/>
            <person name="Nagy L.G."/>
        </authorList>
    </citation>
    <scope>NUCLEOTIDE SEQUENCE [LARGE SCALE GENOMIC DNA]</scope>
    <source>
        <strain evidence="1 2">NL-1719</strain>
    </source>
</reference>